<gene>
    <name evidence="3" type="ORF">GA0061094_1343</name>
</gene>
<reference evidence="4" key="1">
    <citation type="submission" date="2016-08" db="EMBL/GenBank/DDBJ databases">
        <authorList>
            <person name="Varghese N."/>
            <person name="Submissions Spin"/>
        </authorList>
    </citation>
    <scope>NUCLEOTIDE SEQUENCE [LARGE SCALE GENOMIC DNA]</scope>
    <source>
        <strain evidence="4">SGD-1123</strain>
    </source>
</reference>
<keyword evidence="1" id="KW-0472">Membrane</keyword>
<feature type="transmembrane region" description="Helical" evidence="1">
    <location>
        <begin position="12"/>
        <end position="30"/>
    </location>
</feature>
<dbReference type="Gene3D" id="3.30.450.40">
    <property type="match status" value="1"/>
</dbReference>
<feature type="transmembrane region" description="Helical" evidence="1">
    <location>
        <begin position="141"/>
        <end position="167"/>
    </location>
</feature>
<dbReference type="CDD" id="cd01949">
    <property type="entry name" value="GGDEF"/>
    <property type="match status" value="1"/>
</dbReference>
<evidence type="ECO:0000313" key="4">
    <source>
        <dbReference type="Proteomes" id="UP000181997"/>
    </source>
</evidence>
<proteinExistence type="predicted"/>
<dbReference type="SMART" id="SM00267">
    <property type="entry name" value="GGDEF"/>
    <property type="match status" value="1"/>
</dbReference>
<dbReference type="GO" id="GO:0043709">
    <property type="term" value="P:cell adhesion involved in single-species biofilm formation"/>
    <property type="evidence" value="ECO:0007669"/>
    <property type="project" value="TreeGrafter"/>
</dbReference>
<dbReference type="RefSeq" id="WP_082641636.1">
    <property type="nucleotide sequence ID" value="NZ_FMAU01000001.1"/>
</dbReference>
<dbReference type="InterPro" id="IPR029016">
    <property type="entry name" value="GAF-like_dom_sf"/>
</dbReference>
<feature type="transmembrane region" description="Helical" evidence="1">
    <location>
        <begin position="42"/>
        <end position="69"/>
    </location>
</feature>
<dbReference type="Gene3D" id="3.30.70.270">
    <property type="match status" value="1"/>
</dbReference>
<feature type="transmembrane region" description="Helical" evidence="1">
    <location>
        <begin position="108"/>
        <end position="129"/>
    </location>
</feature>
<dbReference type="GO" id="GO:0052621">
    <property type="term" value="F:diguanylate cyclase activity"/>
    <property type="evidence" value="ECO:0007669"/>
    <property type="project" value="TreeGrafter"/>
</dbReference>
<dbReference type="SMART" id="SM00065">
    <property type="entry name" value="GAF"/>
    <property type="match status" value="1"/>
</dbReference>
<evidence type="ECO:0000313" key="3">
    <source>
        <dbReference type="EMBL" id="SCB91088.1"/>
    </source>
</evidence>
<dbReference type="InterPro" id="IPR050469">
    <property type="entry name" value="Diguanylate_Cyclase"/>
</dbReference>
<dbReference type="PANTHER" id="PTHR45138:SF9">
    <property type="entry name" value="DIGUANYLATE CYCLASE DGCM-RELATED"/>
    <property type="match status" value="1"/>
</dbReference>
<keyword evidence="4" id="KW-1185">Reference proteome</keyword>
<dbReference type="NCBIfam" id="TIGR00254">
    <property type="entry name" value="GGDEF"/>
    <property type="match status" value="1"/>
</dbReference>
<dbReference type="SUPFAM" id="SSF55073">
    <property type="entry name" value="Nucleotide cyclase"/>
    <property type="match status" value="1"/>
</dbReference>
<dbReference type="OrthoDB" id="9759607at2"/>
<dbReference type="EMBL" id="FMAU01000001">
    <property type="protein sequence ID" value="SCB91088.1"/>
    <property type="molecule type" value="Genomic_DNA"/>
</dbReference>
<dbReference type="SUPFAM" id="SSF55781">
    <property type="entry name" value="GAF domain-like"/>
    <property type="match status" value="1"/>
</dbReference>
<dbReference type="InterPro" id="IPR003018">
    <property type="entry name" value="GAF"/>
</dbReference>
<evidence type="ECO:0000259" key="2">
    <source>
        <dbReference type="PROSITE" id="PS50887"/>
    </source>
</evidence>
<dbReference type="Pfam" id="PF13185">
    <property type="entry name" value="GAF_2"/>
    <property type="match status" value="1"/>
</dbReference>
<dbReference type="Pfam" id="PF00990">
    <property type="entry name" value="GGDEF"/>
    <property type="match status" value="1"/>
</dbReference>
<organism evidence="3 4">
    <name type="scientific">[Bacillus] enclensis</name>
    <dbReference type="NCBI Taxonomy" id="1402860"/>
    <lineage>
        <taxon>Bacteria</taxon>
        <taxon>Bacillati</taxon>
        <taxon>Bacillota</taxon>
        <taxon>Bacilli</taxon>
        <taxon>Bacillales</taxon>
        <taxon>Bacillaceae</taxon>
        <taxon>Rossellomorea</taxon>
    </lineage>
</organism>
<dbReference type="Proteomes" id="UP000181997">
    <property type="component" value="Unassembled WGS sequence"/>
</dbReference>
<dbReference type="GO" id="GO:0005886">
    <property type="term" value="C:plasma membrane"/>
    <property type="evidence" value="ECO:0007669"/>
    <property type="project" value="TreeGrafter"/>
</dbReference>
<dbReference type="InterPro" id="IPR000160">
    <property type="entry name" value="GGDEF_dom"/>
</dbReference>
<feature type="transmembrane region" description="Helical" evidence="1">
    <location>
        <begin position="75"/>
        <end position="96"/>
    </location>
</feature>
<accession>A0A1C4A8X2</accession>
<evidence type="ECO:0000256" key="1">
    <source>
        <dbReference type="SAM" id="Phobius"/>
    </source>
</evidence>
<dbReference type="PANTHER" id="PTHR45138">
    <property type="entry name" value="REGULATORY COMPONENTS OF SENSORY TRANSDUCTION SYSTEM"/>
    <property type="match status" value="1"/>
</dbReference>
<protein>
    <submittedName>
        <fullName evidence="3">Diguanylate cyclase (GGDEF) domain-containing protein</fullName>
    </submittedName>
</protein>
<dbReference type="AlphaFoldDB" id="A0A1C4A8X2"/>
<keyword evidence="1" id="KW-1133">Transmembrane helix</keyword>
<dbReference type="PROSITE" id="PS50887">
    <property type="entry name" value="GGDEF"/>
    <property type="match status" value="1"/>
</dbReference>
<dbReference type="InterPro" id="IPR043128">
    <property type="entry name" value="Rev_trsase/Diguanyl_cyclase"/>
</dbReference>
<dbReference type="GO" id="GO:1902201">
    <property type="term" value="P:negative regulation of bacterial-type flagellum-dependent cell motility"/>
    <property type="evidence" value="ECO:0007669"/>
    <property type="project" value="TreeGrafter"/>
</dbReference>
<keyword evidence="1" id="KW-0812">Transmembrane</keyword>
<dbReference type="FunFam" id="3.30.70.270:FF:000001">
    <property type="entry name" value="Diguanylate cyclase domain protein"/>
    <property type="match status" value="1"/>
</dbReference>
<sequence>MQLSLKKKLVLLFAWLAIVPAGLYYTYQFYPPQNVDGNGWELFTLVLFATFIPLMPIVINGSTIFFIQWVTLVGFLKYGLFVEIILMQFSIIPLLFRIRMAKNDWHRIPLNSLMFFIVSVSSGMIYFLLGGEVGAGTIADILPAALSYQIASIMINQFVLLAYQHYIVGSDIRFYSKDFVWDFIANMIMFPMSLSLYFLTFQIGPFASLLIGIPFISLSMILKMYNSSEKINEYLQKAGEIGHQLTESLKADEVLDIFLKKIIETLPVEYAYILDCKDDELILLKRVETQGRNAHRFPVLKKGSGISGMVWESGRSVIYDSKSEWNNMVDGYMPPDVESVLCVPIVRSHKVEGILLLGSSKKRAYEKFQLMIVEILCSYFGVAIQNARNHEQTKQNSERCALTNLYNYRYFEDMLSVEFNQLEAGGRTSLSLIMLDLDHFKVINDNYGHQSGNEILIELASRLCKLIGKKGTVARYGGEEFVILLPDTERAEALRLAERVRKTIANRPFVLHDSLQASNRKLLVRITASIGVATAPDDADDTMTLIRHADRALYTGAKQAGRNRVAEYVK</sequence>
<dbReference type="InterPro" id="IPR029787">
    <property type="entry name" value="Nucleotide_cyclase"/>
</dbReference>
<name>A0A1C4A8X2_9BACI</name>
<feature type="domain" description="GGDEF" evidence="2">
    <location>
        <begin position="428"/>
        <end position="570"/>
    </location>
</feature>